<comment type="caution">
    <text evidence="2">The sequence shown here is derived from an EMBL/GenBank/DDBJ whole genome shotgun (WGS) entry which is preliminary data.</text>
</comment>
<protein>
    <submittedName>
        <fullName evidence="2">Uncharacterized protein</fullName>
    </submittedName>
</protein>
<evidence type="ECO:0000313" key="3">
    <source>
        <dbReference type="Proteomes" id="UP001328107"/>
    </source>
</evidence>
<keyword evidence="1" id="KW-0812">Transmembrane</keyword>
<proteinExistence type="predicted"/>
<evidence type="ECO:0000256" key="1">
    <source>
        <dbReference type="SAM" id="Phobius"/>
    </source>
</evidence>
<keyword evidence="1" id="KW-0472">Membrane</keyword>
<keyword evidence="3" id="KW-1185">Reference proteome</keyword>
<feature type="transmembrane region" description="Helical" evidence="1">
    <location>
        <begin position="14"/>
        <end position="35"/>
    </location>
</feature>
<reference evidence="3" key="1">
    <citation type="submission" date="2022-10" db="EMBL/GenBank/DDBJ databases">
        <title>Genome assembly of Pristionchus species.</title>
        <authorList>
            <person name="Yoshida K."/>
            <person name="Sommer R.J."/>
        </authorList>
    </citation>
    <scope>NUCLEOTIDE SEQUENCE [LARGE SCALE GENOMIC DNA]</scope>
    <source>
        <strain evidence="3">RS5460</strain>
    </source>
</reference>
<evidence type="ECO:0000313" key="2">
    <source>
        <dbReference type="EMBL" id="GMR54824.1"/>
    </source>
</evidence>
<feature type="non-terminal residue" evidence="2">
    <location>
        <position position="69"/>
    </location>
</feature>
<name>A0AAN5I7Z7_9BILA</name>
<organism evidence="2 3">
    <name type="scientific">Pristionchus mayeri</name>
    <dbReference type="NCBI Taxonomy" id="1317129"/>
    <lineage>
        <taxon>Eukaryota</taxon>
        <taxon>Metazoa</taxon>
        <taxon>Ecdysozoa</taxon>
        <taxon>Nematoda</taxon>
        <taxon>Chromadorea</taxon>
        <taxon>Rhabditida</taxon>
        <taxon>Rhabditina</taxon>
        <taxon>Diplogasteromorpha</taxon>
        <taxon>Diplogasteroidea</taxon>
        <taxon>Neodiplogasteridae</taxon>
        <taxon>Pristionchus</taxon>
    </lineage>
</organism>
<accession>A0AAN5I7Z7</accession>
<dbReference type="EMBL" id="BTRK01000005">
    <property type="protein sequence ID" value="GMR54824.1"/>
    <property type="molecule type" value="Genomic_DNA"/>
</dbReference>
<dbReference type="Proteomes" id="UP001328107">
    <property type="component" value="Unassembled WGS sequence"/>
</dbReference>
<feature type="non-terminal residue" evidence="2">
    <location>
        <position position="1"/>
    </location>
</feature>
<keyword evidence="1" id="KW-1133">Transmembrane helix</keyword>
<gene>
    <name evidence="2" type="ORF">PMAYCL1PPCAC_25019</name>
</gene>
<dbReference type="AlphaFoldDB" id="A0AAN5I7Z7"/>
<sequence>NSTIWQMVPRKNGLITILFNILFIRIFLLFLIGDLQNILHGSRRSQHNLRLNSVYLFLNRDDRVVRLAQ</sequence>